<evidence type="ECO:0000313" key="4">
    <source>
        <dbReference type="Proteomes" id="UP001243330"/>
    </source>
</evidence>
<feature type="region of interest" description="Disordered" evidence="1">
    <location>
        <begin position="292"/>
        <end position="343"/>
    </location>
</feature>
<protein>
    <submittedName>
        <fullName evidence="3">Pwwp domain protein</fullName>
    </submittedName>
</protein>
<reference evidence="3" key="1">
    <citation type="submission" date="2023-01" db="EMBL/GenBank/DDBJ databases">
        <title>Colletotrichum chrysophilum M932 genome sequence.</title>
        <authorList>
            <person name="Baroncelli R."/>
        </authorList>
    </citation>
    <scope>NUCLEOTIDE SEQUENCE</scope>
    <source>
        <strain evidence="3">M932</strain>
    </source>
</reference>
<feature type="compositionally biased region" description="Polar residues" evidence="1">
    <location>
        <begin position="1"/>
        <end position="13"/>
    </location>
</feature>
<dbReference type="PROSITE" id="PS50812">
    <property type="entry name" value="PWWP"/>
    <property type="match status" value="1"/>
</dbReference>
<feature type="compositionally biased region" description="Low complexity" evidence="1">
    <location>
        <begin position="26"/>
        <end position="40"/>
    </location>
</feature>
<evidence type="ECO:0000256" key="1">
    <source>
        <dbReference type="SAM" id="MobiDB-lite"/>
    </source>
</evidence>
<name>A0AAD9AEU4_9PEZI</name>
<comment type="caution">
    <text evidence="3">The sequence shown here is derived from an EMBL/GenBank/DDBJ whole genome shotgun (WGS) entry which is preliminary data.</text>
</comment>
<dbReference type="AlphaFoldDB" id="A0AAD9AEU4"/>
<accession>A0AAD9AEU4</accession>
<feature type="compositionally biased region" description="Basic and acidic residues" evidence="1">
    <location>
        <begin position="41"/>
        <end position="88"/>
    </location>
</feature>
<dbReference type="SMART" id="SM00293">
    <property type="entry name" value="PWWP"/>
    <property type="match status" value="1"/>
</dbReference>
<evidence type="ECO:0000313" key="3">
    <source>
        <dbReference type="EMBL" id="KAK1846821.1"/>
    </source>
</evidence>
<dbReference type="EMBL" id="JAQOWY010000223">
    <property type="protein sequence ID" value="KAK1846821.1"/>
    <property type="molecule type" value="Genomic_DNA"/>
</dbReference>
<feature type="compositionally biased region" description="Basic residues" evidence="1">
    <location>
        <begin position="138"/>
        <end position="151"/>
    </location>
</feature>
<dbReference type="Gene3D" id="2.30.30.140">
    <property type="match status" value="1"/>
</dbReference>
<dbReference type="Proteomes" id="UP001243330">
    <property type="component" value="Unassembled WGS sequence"/>
</dbReference>
<keyword evidence="4" id="KW-1185">Reference proteome</keyword>
<dbReference type="SUPFAM" id="SSF63748">
    <property type="entry name" value="Tudor/PWWP/MBT"/>
    <property type="match status" value="1"/>
</dbReference>
<dbReference type="Pfam" id="PF00855">
    <property type="entry name" value="PWWP"/>
    <property type="match status" value="1"/>
</dbReference>
<organism evidence="3 4">
    <name type="scientific">Colletotrichum chrysophilum</name>
    <dbReference type="NCBI Taxonomy" id="1836956"/>
    <lineage>
        <taxon>Eukaryota</taxon>
        <taxon>Fungi</taxon>
        <taxon>Dikarya</taxon>
        <taxon>Ascomycota</taxon>
        <taxon>Pezizomycotina</taxon>
        <taxon>Sordariomycetes</taxon>
        <taxon>Hypocreomycetidae</taxon>
        <taxon>Glomerellales</taxon>
        <taxon>Glomerellaceae</taxon>
        <taxon>Colletotrichum</taxon>
        <taxon>Colletotrichum gloeosporioides species complex</taxon>
    </lineage>
</organism>
<sequence length="358" mass="39132">MSDEATTSGQSAPAANEEVEKKVEETSTAAEASEAPAAAADDAKPAESEEAAKDNTDKDKKEDPKPENAETKDAESAGKPDESSKTEDADVEMTDAAETKETSAPAADAEKESAADAADATADKGKARRRSSGVPEHKGKKLSKKASKARLSHKDAKPGDHFLVKLKGYPQWPVIICDEEMLPETLIKTRPVTAKRADGTYREDYADGGKRENDRTFPVMYLRTNEFGWVPNSALQELTSEKASEMLTDKIKKAELRDAFELAIEQNPLEHYKEELQKYQDELAQKAAAKEAREAAKKNKKKAPAIIEDEDVDMEDAADEEVAPTPKEKSKTKKRKAEDEAASVSICSIAHRHKLTIC</sequence>
<proteinExistence type="predicted"/>
<dbReference type="InterPro" id="IPR000313">
    <property type="entry name" value="PWWP_dom"/>
</dbReference>
<evidence type="ECO:0000259" key="2">
    <source>
        <dbReference type="PROSITE" id="PS50812"/>
    </source>
</evidence>
<gene>
    <name evidence="3" type="ORF">CCHR01_10569</name>
</gene>
<feature type="domain" description="PWWP" evidence="2">
    <location>
        <begin position="158"/>
        <end position="241"/>
    </location>
</feature>
<feature type="region of interest" description="Disordered" evidence="1">
    <location>
        <begin position="1"/>
        <end position="160"/>
    </location>
</feature>
<feature type="compositionally biased region" description="Acidic residues" evidence="1">
    <location>
        <begin position="307"/>
        <end position="322"/>
    </location>
</feature>